<evidence type="ECO:0000313" key="4">
    <source>
        <dbReference type="EMBL" id="GER31875.1"/>
    </source>
</evidence>
<dbReference type="GO" id="GO:0051726">
    <property type="term" value="P:regulation of cell cycle"/>
    <property type="evidence" value="ECO:0007669"/>
    <property type="project" value="TreeGrafter"/>
</dbReference>
<dbReference type="PROSITE" id="PS51543">
    <property type="entry name" value="FYRC"/>
    <property type="match status" value="1"/>
</dbReference>
<dbReference type="GO" id="GO:0005634">
    <property type="term" value="C:nucleus"/>
    <property type="evidence" value="ECO:0007669"/>
    <property type="project" value="UniProtKB-SubCell"/>
</dbReference>
<feature type="region of interest" description="Disordered" evidence="3">
    <location>
        <begin position="625"/>
        <end position="652"/>
    </location>
</feature>
<keyword evidence="2" id="KW-0539">Nucleus</keyword>
<dbReference type="Gene3D" id="3.30.160.360">
    <property type="match status" value="1"/>
</dbReference>
<dbReference type="InterPro" id="IPR040092">
    <property type="entry name" value="TBRG1"/>
</dbReference>
<dbReference type="AlphaFoldDB" id="A0A5A7PG47"/>
<gene>
    <name evidence="4" type="ORF">STAS_07909</name>
</gene>
<dbReference type="PROSITE" id="PS51542">
    <property type="entry name" value="FYRN"/>
    <property type="match status" value="1"/>
</dbReference>
<feature type="region of interest" description="Disordered" evidence="3">
    <location>
        <begin position="220"/>
        <end position="264"/>
    </location>
</feature>
<dbReference type="OrthoDB" id="1928087at2759"/>
<dbReference type="PANTHER" id="PTHR22715">
    <property type="entry name" value="TRANSFORMING GROWTH FACTOR BETA REGULATED GENE 1"/>
    <property type="match status" value="1"/>
</dbReference>
<evidence type="ECO:0000256" key="2">
    <source>
        <dbReference type="ARBA" id="ARBA00023242"/>
    </source>
</evidence>
<feature type="compositionally biased region" description="Low complexity" evidence="3">
    <location>
        <begin position="630"/>
        <end position="639"/>
    </location>
</feature>
<comment type="subcellular location">
    <subcellularLocation>
        <location evidence="1">Nucleus</location>
    </subcellularLocation>
</comment>
<dbReference type="InterPro" id="IPR036322">
    <property type="entry name" value="WD40_repeat_dom_sf"/>
</dbReference>
<name>A0A5A7PG47_STRAF</name>
<reference evidence="5" key="1">
    <citation type="journal article" date="2019" name="Curr. Biol.">
        <title>Genome Sequence of Striga asiatica Provides Insight into the Evolution of Plant Parasitism.</title>
        <authorList>
            <person name="Yoshida S."/>
            <person name="Kim S."/>
            <person name="Wafula E.K."/>
            <person name="Tanskanen J."/>
            <person name="Kim Y.M."/>
            <person name="Honaas L."/>
            <person name="Yang Z."/>
            <person name="Spallek T."/>
            <person name="Conn C.E."/>
            <person name="Ichihashi Y."/>
            <person name="Cheong K."/>
            <person name="Cui S."/>
            <person name="Der J.P."/>
            <person name="Gundlach H."/>
            <person name="Jiao Y."/>
            <person name="Hori C."/>
            <person name="Ishida J.K."/>
            <person name="Kasahara H."/>
            <person name="Kiba T."/>
            <person name="Kim M.S."/>
            <person name="Koo N."/>
            <person name="Laohavisit A."/>
            <person name="Lee Y.H."/>
            <person name="Lumba S."/>
            <person name="McCourt P."/>
            <person name="Mortimer J.C."/>
            <person name="Mutuku J.M."/>
            <person name="Nomura T."/>
            <person name="Sasaki-Sekimoto Y."/>
            <person name="Seto Y."/>
            <person name="Wang Y."/>
            <person name="Wakatake T."/>
            <person name="Sakakibara H."/>
            <person name="Demura T."/>
            <person name="Yamaguchi S."/>
            <person name="Yoneyama K."/>
            <person name="Manabe R.I."/>
            <person name="Nelson D.C."/>
            <person name="Schulman A.H."/>
            <person name="Timko M.P."/>
            <person name="dePamphilis C.W."/>
            <person name="Choi D."/>
            <person name="Shirasu K."/>
        </authorList>
    </citation>
    <scope>NUCLEOTIDE SEQUENCE [LARGE SCALE GENOMIC DNA]</scope>
    <source>
        <strain evidence="5">cv. UVA1</strain>
    </source>
</reference>
<feature type="compositionally biased region" description="Polar residues" evidence="3">
    <location>
        <begin position="238"/>
        <end position="264"/>
    </location>
</feature>
<dbReference type="Proteomes" id="UP000325081">
    <property type="component" value="Unassembled WGS sequence"/>
</dbReference>
<protein>
    <submittedName>
        <fullName evidence="4">DNA binding</fullName>
    </submittedName>
</protein>
<dbReference type="PANTHER" id="PTHR22715:SF1">
    <property type="entry name" value="DNA BINDING PROTEIN"/>
    <property type="match status" value="1"/>
</dbReference>
<accession>A0A5A7PG47</accession>
<comment type="caution">
    <text evidence="4">The sequence shown here is derived from an EMBL/GenBank/DDBJ whole genome shotgun (WGS) entry which is preliminary data.</text>
</comment>
<evidence type="ECO:0000256" key="1">
    <source>
        <dbReference type="ARBA" id="ARBA00004123"/>
    </source>
</evidence>
<dbReference type="InterPro" id="IPR003889">
    <property type="entry name" value="FYrich_C"/>
</dbReference>
<dbReference type="InterPro" id="IPR003888">
    <property type="entry name" value="FYrich_N"/>
</dbReference>
<keyword evidence="5" id="KW-1185">Reference proteome</keyword>
<dbReference type="GO" id="GO:0048731">
    <property type="term" value="P:system development"/>
    <property type="evidence" value="ECO:0007669"/>
    <property type="project" value="UniProtKB-ARBA"/>
</dbReference>
<proteinExistence type="predicted"/>
<dbReference type="GO" id="GO:0140993">
    <property type="term" value="F:histone modifying activity"/>
    <property type="evidence" value="ECO:0007669"/>
    <property type="project" value="UniProtKB-ARBA"/>
</dbReference>
<feature type="region of interest" description="Disordered" evidence="3">
    <location>
        <begin position="457"/>
        <end position="480"/>
    </location>
</feature>
<evidence type="ECO:0000256" key="3">
    <source>
        <dbReference type="SAM" id="MobiDB-lite"/>
    </source>
</evidence>
<evidence type="ECO:0000313" key="5">
    <source>
        <dbReference type="Proteomes" id="UP000325081"/>
    </source>
</evidence>
<organism evidence="4 5">
    <name type="scientific">Striga asiatica</name>
    <name type="common">Asiatic witchweed</name>
    <name type="synonym">Buchnera asiatica</name>
    <dbReference type="NCBI Taxonomy" id="4170"/>
    <lineage>
        <taxon>Eukaryota</taxon>
        <taxon>Viridiplantae</taxon>
        <taxon>Streptophyta</taxon>
        <taxon>Embryophyta</taxon>
        <taxon>Tracheophyta</taxon>
        <taxon>Spermatophyta</taxon>
        <taxon>Magnoliopsida</taxon>
        <taxon>eudicotyledons</taxon>
        <taxon>Gunneridae</taxon>
        <taxon>Pentapetalae</taxon>
        <taxon>asterids</taxon>
        <taxon>lamiids</taxon>
        <taxon>Lamiales</taxon>
        <taxon>Orobanchaceae</taxon>
        <taxon>Buchnereae</taxon>
        <taxon>Striga</taxon>
    </lineage>
</organism>
<dbReference type="SUPFAM" id="SSF50978">
    <property type="entry name" value="WD40 repeat-like"/>
    <property type="match status" value="1"/>
</dbReference>
<sequence>MGRKAVKEEKSDGIEIISIGKLYSGSWDKKYWSSSRMPENKAFYTVCLVIISDVCNTIRHVTLQGKDRYPYPVGYRSLRTQNGVTYTMEIFEGLKGPAFTISSTDGKSCSGDTPDIAWESFQKKSFSKLWHGKRFSSKIDGVEFFGFKNTFVQRLLRELVANVGGTAEECLSPSSFPCGISETVNHLQCKPSNPNSNLPSYMMMPQVKDKRTKIAKAVNSKGVSGTNFKHHQQEKQTNDSCSSNYKQSHQCGRDPSTSAATNEASDINCGSAVIRLEKSAVIIEDEKCPTTAEGGMQMDSVDIVDHLRVSDSLLQEERNLSSSANHSGFNIGNLLLNQEPVKGFNNIIPEKRGGATNLQHVFSIVHDADMCIPDSLDPAEVNDLQVHGVENDAIIKDAVKDEILVTESCPEDGIFSSANCTSSENCHIDSIGQEIAKSMMSVLLPQAVPLLKTFTRKKKKTGKPSNLQTNRLQDENSMPKISIDGATPVCGLAEHSDTGKVCTISGGQDSAGNSDYVAPDSFDNDDPQSVFPNSDAAKADTGTAGVKFVTAADIGPAPMKEITSNSKRARFECQSLDKVPPAHASTMHGTYKSETFTDKKISDINMPEKSEARFAKLRKNTDFCGRDTSSSKSEIPSTSGCHSLPDYNETKDYSRENTRQNMEYYSKSLGHLELFARYIHPKPISMVHLIVKEKEVFVCVTCGYPEHNESTLFLYNASMNREKTSCPTLIGHAPIAFRISNFNLGKDSAPYRSSLQLTPDAQYLVLLNSIITPYCREGKLDCSCPACTSDCYEKNAVKILRLNKGYASLVTRLQTSQGVCCLLVCGYTVLAGEEGGKLKLWVMNSGWSQPKEDCHLPTFDSMFPSIAELKTIPNSDSLVVGHNGLGEFGLWDIKRRNLISKFSSPGMSISGLIPVSAFRWQRNGECKMKALVDGIMDATKTSFLERIENHIFSSEGKDVTVWLLISTPSDPDSYQSSETEAKQSECWRLALLVNNKVIAGSDLDQGAASVTPMGHGIIGRADGLVYMWELSTGLKLGNVHSFKDGTVPFITTDTSNFGALAVANEVCLYMLEWDIYSCIFFARPELLQVLINLHVCFLITLELLIIGTSPGGAESSLLVQKEELKNEL</sequence>
<dbReference type="EMBL" id="BKCP01004516">
    <property type="protein sequence ID" value="GER31875.1"/>
    <property type="molecule type" value="Genomic_DNA"/>
</dbReference>